<sequence length="333" mass="38434">MSQPILLDDSAEVLEGWTDTPDGWTEPIPRTEIAPKKYNIICGVKVEKSEARYVLRYWQFVFGEMSWSLDAIDEYKLTEPLPVSDSNEFFDRGPNYETGRVRSAIADHRRIDARLRVMIMAKKSVASAHVVLHENFLKAGQFMPRSEGRDSLWNLTSWVSDDFNFRHCRNYFSHSFLTNDGANDLKRYSDIKEMYQGHLPFVEVLIQKLQAGLADESAWKVHTELSYSNRPAYGLDNPETEADAEEKRQIEEKKKIKASAKDTSLLTLLDSPDCHTHDDGVADDVSSTPPSPIEPTVAWLTQTSSHRWKDEYFTERRHSWSHFYIDDDGNYWA</sequence>
<protein>
    <submittedName>
        <fullName evidence="2">Uncharacterized protein</fullName>
    </submittedName>
</protein>
<reference evidence="2 3" key="1">
    <citation type="submission" date="2024-02" db="EMBL/GenBank/DDBJ databases">
        <title>De novo assembly and annotation of 12 fungi associated with fruit tree decline syndrome in Ontario, Canada.</title>
        <authorList>
            <person name="Sulman M."/>
            <person name="Ellouze W."/>
            <person name="Ilyukhin E."/>
        </authorList>
    </citation>
    <scope>NUCLEOTIDE SEQUENCE [LARGE SCALE GENOMIC DNA]</scope>
    <source>
        <strain evidence="2 3">M42-189</strain>
    </source>
</reference>
<comment type="caution">
    <text evidence="2">The sequence shown here is derived from an EMBL/GenBank/DDBJ whole genome shotgun (WGS) entry which is preliminary data.</text>
</comment>
<accession>A0ABR3RH64</accession>
<keyword evidence="3" id="KW-1185">Reference proteome</keyword>
<proteinExistence type="predicted"/>
<evidence type="ECO:0000256" key="1">
    <source>
        <dbReference type="SAM" id="MobiDB-lite"/>
    </source>
</evidence>
<organism evidence="2 3">
    <name type="scientific">Paraconiothyrium brasiliense</name>
    <dbReference type="NCBI Taxonomy" id="300254"/>
    <lineage>
        <taxon>Eukaryota</taxon>
        <taxon>Fungi</taxon>
        <taxon>Dikarya</taxon>
        <taxon>Ascomycota</taxon>
        <taxon>Pezizomycotina</taxon>
        <taxon>Dothideomycetes</taxon>
        <taxon>Pleosporomycetidae</taxon>
        <taxon>Pleosporales</taxon>
        <taxon>Massarineae</taxon>
        <taxon>Didymosphaeriaceae</taxon>
        <taxon>Paraconiothyrium</taxon>
    </lineage>
</organism>
<feature type="region of interest" description="Disordered" evidence="1">
    <location>
        <begin position="277"/>
        <end position="296"/>
    </location>
</feature>
<name>A0ABR3RH64_9PLEO</name>
<dbReference type="EMBL" id="JAKJXO020000006">
    <property type="protein sequence ID" value="KAL1603682.1"/>
    <property type="molecule type" value="Genomic_DNA"/>
</dbReference>
<evidence type="ECO:0000313" key="2">
    <source>
        <dbReference type="EMBL" id="KAL1603682.1"/>
    </source>
</evidence>
<dbReference type="Proteomes" id="UP001521785">
    <property type="component" value="Unassembled WGS sequence"/>
</dbReference>
<evidence type="ECO:0000313" key="3">
    <source>
        <dbReference type="Proteomes" id="UP001521785"/>
    </source>
</evidence>
<gene>
    <name evidence="2" type="ORF">SLS60_005271</name>
</gene>